<evidence type="ECO:0000313" key="1">
    <source>
        <dbReference type="EMBL" id="KAH0940122.1"/>
    </source>
</evidence>
<proteinExistence type="predicted"/>
<evidence type="ECO:0008006" key="3">
    <source>
        <dbReference type="Google" id="ProtNLM"/>
    </source>
</evidence>
<organism evidence="1 2">
    <name type="scientific">Brassica napus</name>
    <name type="common">Rape</name>
    <dbReference type="NCBI Taxonomy" id="3708"/>
    <lineage>
        <taxon>Eukaryota</taxon>
        <taxon>Viridiplantae</taxon>
        <taxon>Streptophyta</taxon>
        <taxon>Embryophyta</taxon>
        <taxon>Tracheophyta</taxon>
        <taxon>Spermatophyta</taxon>
        <taxon>Magnoliopsida</taxon>
        <taxon>eudicotyledons</taxon>
        <taxon>Gunneridae</taxon>
        <taxon>Pentapetalae</taxon>
        <taxon>rosids</taxon>
        <taxon>malvids</taxon>
        <taxon>Brassicales</taxon>
        <taxon>Brassicaceae</taxon>
        <taxon>Brassiceae</taxon>
        <taxon>Brassica</taxon>
    </lineage>
</organism>
<dbReference type="Proteomes" id="UP000824890">
    <property type="component" value="Unassembled WGS sequence"/>
</dbReference>
<protein>
    <recommendedName>
        <fullName evidence="3">Secreted protein</fullName>
    </recommendedName>
</protein>
<sequence>MALGVLDLLLVFDCAWIWRKVGFSSLLPSSTTGVLRTTLDVDVYCGNGEAFFLPSVEVYVLAFFCVNLGFALSTSSSSGAPGREPGARLQVIQMLGATSVRFDRARLQVILLLAVSNQ</sequence>
<gene>
    <name evidence="1" type="ORF">HID58_007583</name>
</gene>
<evidence type="ECO:0000313" key="2">
    <source>
        <dbReference type="Proteomes" id="UP000824890"/>
    </source>
</evidence>
<dbReference type="EMBL" id="JAGKQM010000002">
    <property type="protein sequence ID" value="KAH0940122.1"/>
    <property type="molecule type" value="Genomic_DNA"/>
</dbReference>
<reference evidence="1 2" key="1">
    <citation type="submission" date="2021-05" db="EMBL/GenBank/DDBJ databases">
        <title>Genome Assembly of Synthetic Allotetraploid Brassica napus Reveals Homoeologous Exchanges between Subgenomes.</title>
        <authorList>
            <person name="Davis J.T."/>
        </authorList>
    </citation>
    <scope>NUCLEOTIDE SEQUENCE [LARGE SCALE GENOMIC DNA]</scope>
    <source>
        <strain evidence="2">cv. Da-Ae</strain>
        <tissue evidence="1">Seedling</tissue>
    </source>
</reference>
<keyword evidence="2" id="KW-1185">Reference proteome</keyword>
<comment type="caution">
    <text evidence="1">The sequence shown here is derived from an EMBL/GenBank/DDBJ whole genome shotgun (WGS) entry which is preliminary data.</text>
</comment>
<accession>A0ABQ8EEM0</accession>
<name>A0ABQ8EEM0_BRANA</name>